<proteinExistence type="inferred from homology"/>
<comment type="similarity">
    <text evidence="1">Belongs to the glycosyltransferase 2 family.</text>
</comment>
<accession>A0A0M0KGG0</accession>
<sequence>MNPKVSIIVPFFNCSFIDQALNSALNQTYTNIEIIVVDDGSTLHVERLEPFLKNIRYIEKENGGTATALNLGIQNASGEYIAWLSSDDYFLSEKISKQLTFMLENHADASFTNYDYVDKDNHVLLPFIGKRFSDINELYKAMLEMNPINGCTVMMKKSIFNNIGYFNPNLRYTQDYDMWFRLLLHGYKVLYLDEVLTKYRAHENSGTNKNQPELKREIKIVRNYYLPKFKRKFNID</sequence>
<dbReference type="PANTHER" id="PTHR22916:SF3">
    <property type="entry name" value="UDP-GLCNAC:BETAGAL BETA-1,3-N-ACETYLGLUCOSAMINYLTRANSFERASE-LIKE PROTEIN 1"/>
    <property type="match status" value="1"/>
</dbReference>
<keyword evidence="3" id="KW-0808">Transferase</keyword>
<evidence type="ECO:0000313" key="3">
    <source>
        <dbReference type="EMBL" id="KOO37904.1"/>
    </source>
</evidence>
<dbReference type="PANTHER" id="PTHR22916">
    <property type="entry name" value="GLYCOSYLTRANSFERASE"/>
    <property type="match status" value="1"/>
</dbReference>
<evidence type="ECO:0000256" key="1">
    <source>
        <dbReference type="ARBA" id="ARBA00006739"/>
    </source>
</evidence>
<dbReference type="GeneID" id="87598914"/>
<evidence type="ECO:0000259" key="2">
    <source>
        <dbReference type="Pfam" id="PF00535"/>
    </source>
</evidence>
<feature type="domain" description="Glycosyltransferase 2-like" evidence="2">
    <location>
        <begin position="6"/>
        <end position="158"/>
    </location>
</feature>
<reference evidence="3" key="1">
    <citation type="submission" date="2015-08" db="EMBL/GenBank/DDBJ databases">
        <title>Complete DNA Sequence of Pseudomonas syringae pv. actinidiae, the Causal Agent of Kiwifruit Canker Disease.</title>
        <authorList>
            <person name="Rikkerink E.H.A."/>
            <person name="Fineran P.C."/>
        </authorList>
    </citation>
    <scope>NUCLEOTIDE SEQUENCE</scope>
    <source>
        <strain evidence="3">DSM 13666</strain>
    </source>
</reference>
<dbReference type="AlphaFoldDB" id="A0A0M0KGG0"/>
<dbReference type="InterPro" id="IPR001173">
    <property type="entry name" value="Glyco_trans_2-like"/>
</dbReference>
<dbReference type="Gene3D" id="3.90.550.10">
    <property type="entry name" value="Spore Coat Polysaccharide Biosynthesis Protein SpsA, Chain A"/>
    <property type="match status" value="1"/>
</dbReference>
<organism evidence="3">
    <name type="scientific">Halalkalibacterium halodurans</name>
    <name type="common">Bacillus halodurans</name>
    <dbReference type="NCBI Taxonomy" id="86665"/>
    <lineage>
        <taxon>Bacteria</taxon>
        <taxon>Bacillati</taxon>
        <taxon>Bacillota</taxon>
        <taxon>Bacilli</taxon>
        <taxon>Bacillales</taxon>
        <taxon>Bacillaceae</taxon>
        <taxon>Halalkalibacterium (ex Joshi et al. 2022)</taxon>
    </lineage>
</organism>
<dbReference type="InterPro" id="IPR029044">
    <property type="entry name" value="Nucleotide-diphossugar_trans"/>
</dbReference>
<dbReference type="SUPFAM" id="SSF53448">
    <property type="entry name" value="Nucleotide-diphospho-sugar transferases"/>
    <property type="match status" value="1"/>
</dbReference>
<protein>
    <submittedName>
        <fullName evidence="3">Glycosyl transferase</fullName>
    </submittedName>
</protein>
<dbReference type="GO" id="GO:0016758">
    <property type="term" value="F:hexosyltransferase activity"/>
    <property type="evidence" value="ECO:0007669"/>
    <property type="project" value="UniProtKB-ARBA"/>
</dbReference>
<gene>
    <name evidence="3" type="ORF">AMD02_02845</name>
</gene>
<dbReference type="RefSeq" id="WP_053430393.1">
    <property type="nucleotide sequence ID" value="NZ_CP040441.1"/>
</dbReference>
<comment type="caution">
    <text evidence="3">The sequence shown here is derived from an EMBL/GenBank/DDBJ whole genome shotgun (WGS) entry which is preliminary data.</text>
</comment>
<dbReference type="EMBL" id="LILD01000001">
    <property type="protein sequence ID" value="KOO37904.1"/>
    <property type="molecule type" value="Genomic_DNA"/>
</dbReference>
<dbReference type="PATRIC" id="fig|136160.3.peg.799"/>
<name>A0A0M0KGG0_ALKHA</name>
<dbReference type="Pfam" id="PF00535">
    <property type="entry name" value="Glycos_transf_2"/>
    <property type="match status" value="1"/>
</dbReference>